<dbReference type="HOGENOM" id="CLU_000445_69_11_5"/>
<dbReference type="EMBL" id="CP006990">
    <property type="protein sequence ID" value="AIC30625.1"/>
    <property type="molecule type" value="Genomic_DNA"/>
</dbReference>
<dbReference type="InterPro" id="IPR001789">
    <property type="entry name" value="Sig_transdc_resp-reg_receiver"/>
</dbReference>
<organism evidence="3 4">
    <name type="scientific">Rhizobium etli bv. mimosae str. IE4771</name>
    <dbReference type="NCBI Taxonomy" id="1432050"/>
    <lineage>
        <taxon>Bacteria</taxon>
        <taxon>Pseudomonadati</taxon>
        <taxon>Pseudomonadota</taxon>
        <taxon>Alphaproteobacteria</taxon>
        <taxon>Hyphomicrobiales</taxon>
        <taxon>Rhizobiaceae</taxon>
        <taxon>Rhizobium/Agrobacterium group</taxon>
        <taxon>Rhizobium</taxon>
    </lineage>
</organism>
<dbReference type="KEGG" id="rei:IE4771_PD00070"/>
<sequence>MAEGLLRGRRVLIVEDEFMLAEDMSQQLAEAGALVLGPAQSLERAFELLTAADVLDAAVLDVNLHGKQVYPIADTLLERHVPFVFTTGYDASTLPARFKSMSCYAKPVDMSRLIETLQAAIAAAHQS</sequence>
<evidence type="ECO:0000259" key="2">
    <source>
        <dbReference type="PROSITE" id="PS50110"/>
    </source>
</evidence>
<dbReference type="Pfam" id="PF00072">
    <property type="entry name" value="Response_reg"/>
    <property type="match status" value="1"/>
</dbReference>
<protein>
    <submittedName>
        <fullName evidence="3">Response regulator CheY-like domain-containing protein</fullName>
    </submittedName>
</protein>
<dbReference type="PROSITE" id="PS50110">
    <property type="entry name" value="RESPONSE_REGULATORY"/>
    <property type="match status" value="1"/>
</dbReference>
<accession>A0A060IF75</accession>
<keyword evidence="3" id="KW-0614">Plasmid</keyword>
<name>A0A060IF75_RHIET</name>
<gene>
    <name evidence="3" type="ORF">IE4771_PD00070</name>
</gene>
<proteinExistence type="predicted"/>
<reference evidence="3 4" key="1">
    <citation type="submission" date="2013-12" db="EMBL/GenBank/DDBJ databases">
        <title>Complete genome sequence of Rhizobium etli bv. mimosae IE4771.</title>
        <authorList>
            <person name="Bustos P."/>
            <person name="Santamaria R.I."/>
            <person name="Lozano L."/>
            <person name="Ormeno-Orrillo E."/>
            <person name="Rogel M.A."/>
            <person name="Romero D."/>
            <person name="Cevallos M.A."/>
            <person name="Martinez-Romero E."/>
            <person name="Gonzalez V."/>
        </authorList>
    </citation>
    <scope>NUCLEOTIDE SEQUENCE [LARGE SCALE GENOMIC DNA]</scope>
    <source>
        <strain evidence="3 4">IE4771</strain>
        <plasmid evidence="4">Plasmid pRetIE4771d</plasmid>
    </source>
</reference>
<dbReference type="RefSeq" id="WP_010037648.1">
    <property type="nucleotide sequence ID" value="NZ_CP006990.1"/>
</dbReference>
<dbReference type="GO" id="GO:0000160">
    <property type="term" value="P:phosphorelay signal transduction system"/>
    <property type="evidence" value="ECO:0007669"/>
    <property type="project" value="InterPro"/>
</dbReference>
<dbReference type="SUPFAM" id="SSF52172">
    <property type="entry name" value="CheY-like"/>
    <property type="match status" value="1"/>
</dbReference>
<dbReference type="Gene3D" id="3.40.50.2300">
    <property type="match status" value="1"/>
</dbReference>
<dbReference type="AlphaFoldDB" id="A0A060IF75"/>
<evidence type="ECO:0000313" key="3">
    <source>
        <dbReference type="EMBL" id="AIC30625.1"/>
    </source>
</evidence>
<evidence type="ECO:0000256" key="1">
    <source>
        <dbReference type="PROSITE-ProRule" id="PRU00169"/>
    </source>
</evidence>
<geneLocation type="plasmid" evidence="3 4">
    <name>pRetIE4771d</name>
</geneLocation>
<dbReference type="InterPro" id="IPR011006">
    <property type="entry name" value="CheY-like_superfamily"/>
</dbReference>
<dbReference type="Proteomes" id="UP000027180">
    <property type="component" value="Plasmid pRetIE4771d"/>
</dbReference>
<dbReference type="SMART" id="SM00448">
    <property type="entry name" value="REC"/>
    <property type="match status" value="1"/>
</dbReference>
<feature type="domain" description="Response regulatory" evidence="2">
    <location>
        <begin position="10"/>
        <end position="121"/>
    </location>
</feature>
<dbReference type="OrthoDB" id="582170at2"/>
<keyword evidence="1" id="KW-0597">Phosphoprotein</keyword>
<feature type="modified residue" description="4-aspartylphosphate" evidence="1">
    <location>
        <position position="61"/>
    </location>
</feature>
<evidence type="ECO:0000313" key="4">
    <source>
        <dbReference type="Proteomes" id="UP000027180"/>
    </source>
</evidence>